<keyword evidence="2 4" id="KW-0863">Zinc-finger</keyword>
<proteinExistence type="predicted"/>
<accession>A0ABP1RL54</accession>
<dbReference type="EMBL" id="CAXLJM020000078">
    <property type="protein sequence ID" value="CAL8129831.1"/>
    <property type="molecule type" value="Genomic_DNA"/>
</dbReference>
<feature type="compositionally biased region" description="Acidic residues" evidence="5">
    <location>
        <begin position="28"/>
        <end position="43"/>
    </location>
</feature>
<evidence type="ECO:0000256" key="1">
    <source>
        <dbReference type="ARBA" id="ARBA00022723"/>
    </source>
</evidence>
<dbReference type="Proteomes" id="UP001642540">
    <property type="component" value="Unassembled WGS sequence"/>
</dbReference>
<dbReference type="Pfam" id="PF01753">
    <property type="entry name" value="zf-MYND"/>
    <property type="match status" value="1"/>
</dbReference>
<name>A0ABP1RL54_9HEXA</name>
<feature type="region of interest" description="Disordered" evidence="5">
    <location>
        <begin position="445"/>
        <end position="519"/>
    </location>
</feature>
<dbReference type="PROSITE" id="PS01360">
    <property type="entry name" value="ZF_MYND_1"/>
    <property type="match status" value="1"/>
</dbReference>
<feature type="compositionally biased region" description="Polar residues" evidence="5">
    <location>
        <begin position="83"/>
        <end position="93"/>
    </location>
</feature>
<evidence type="ECO:0000256" key="5">
    <source>
        <dbReference type="SAM" id="MobiDB-lite"/>
    </source>
</evidence>
<reference evidence="7 8" key="1">
    <citation type="submission" date="2024-08" db="EMBL/GenBank/DDBJ databases">
        <authorList>
            <person name="Cucini C."/>
            <person name="Frati F."/>
        </authorList>
    </citation>
    <scope>NUCLEOTIDE SEQUENCE [LARGE SCALE GENOMIC DNA]</scope>
</reference>
<feature type="region of interest" description="Disordered" evidence="5">
    <location>
        <begin position="1"/>
        <end position="204"/>
    </location>
</feature>
<evidence type="ECO:0000256" key="3">
    <source>
        <dbReference type="ARBA" id="ARBA00022833"/>
    </source>
</evidence>
<feature type="compositionally biased region" description="Acidic residues" evidence="5">
    <location>
        <begin position="126"/>
        <end position="137"/>
    </location>
</feature>
<keyword evidence="1" id="KW-0479">Metal-binding</keyword>
<feature type="compositionally biased region" description="Pro residues" evidence="5">
    <location>
        <begin position="453"/>
        <end position="462"/>
    </location>
</feature>
<keyword evidence="8" id="KW-1185">Reference proteome</keyword>
<dbReference type="InterPro" id="IPR002893">
    <property type="entry name" value="Znf_MYND"/>
</dbReference>
<feature type="region of interest" description="Disordered" evidence="5">
    <location>
        <begin position="401"/>
        <end position="423"/>
    </location>
</feature>
<evidence type="ECO:0000313" key="7">
    <source>
        <dbReference type="EMBL" id="CAL8129831.1"/>
    </source>
</evidence>
<dbReference type="PROSITE" id="PS50865">
    <property type="entry name" value="ZF_MYND_2"/>
    <property type="match status" value="1"/>
</dbReference>
<sequence>MTDVADPVMNGEGEIENEIGEVASPQQEDNEEETQAEEMEGVIENDSQPLPDAPQPDQGSMGNQEAELLDEEEDEVDECDDLQINSNTNTQDGTDAENATLDETSMDISDVNIKTEEVDGINPNELPEDEEEEDQNSCEDSVPILLNNTSDGATKVSPPSSASSARNGEALPSEENSREKPLLSGLLIKKPNGPTNAKSSSRQSLSFSVSDGNTIVTELEEQVTKLSHLLLLKEKEWSAILRLKKHVEYALEQVQCTQRITKVQDGLNGPMSQTDIKACMNLIVSEKDAFGYAERLIEESIESTETENDSLQSVFPFRSQSQSKEATVAAPPKVDGLTATQALQKLCERKRKAMDDLTPGRASRLRIVDVQSNAPSVQSKVIGNGRKGAIVDVQSIIQSHRSLAGEKPGQKSSKKATITQSMNMTTDRQYMKTLEDLLAMAETDKQQKDVPVPTLPAAPTPTPQLNRTAVKPKNGKPPRQSGGGNSLLATPTPSSSGTLAKMLSPSTHSSIATNRSSNEVSANSQKFASKLPNADANLSLANLLASSKVDTKVNISKIKKERNAREEDATHVPSQQEAVPICQGCNLSRAQFVCAGCANQWYCSRECQVAAWDEHSEICSG</sequence>
<feature type="compositionally biased region" description="Acidic residues" evidence="5">
    <location>
        <begin position="67"/>
        <end position="81"/>
    </location>
</feature>
<feature type="domain" description="MYND-type" evidence="6">
    <location>
        <begin position="582"/>
        <end position="619"/>
    </location>
</feature>
<keyword evidence="3" id="KW-0862">Zinc</keyword>
<feature type="compositionally biased region" description="Polar residues" evidence="5">
    <location>
        <begin position="146"/>
        <end position="166"/>
    </location>
</feature>
<evidence type="ECO:0000256" key="2">
    <source>
        <dbReference type="ARBA" id="ARBA00022771"/>
    </source>
</evidence>
<protein>
    <recommendedName>
        <fullName evidence="6">MYND-type domain-containing protein</fullName>
    </recommendedName>
</protein>
<evidence type="ECO:0000259" key="6">
    <source>
        <dbReference type="PROSITE" id="PS50865"/>
    </source>
</evidence>
<gene>
    <name evidence="7" type="ORF">ODALV1_LOCUS23455</name>
</gene>
<dbReference type="Gene3D" id="6.10.140.2220">
    <property type="match status" value="1"/>
</dbReference>
<organism evidence="7 8">
    <name type="scientific">Orchesella dallaii</name>
    <dbReference type="NCBI Taxonomy" id="48710"/>
    <lineage>
        <taxon>Eukaryota</taxon>
        <taxon>Metazoa</taxon>
        <taxon>Ecdysozoa</taxon>
        <taxon>Arthropoda</taxon>
        <taxon>Hexapoda</taxon>
        <taxon>Collembola</taxon>
        <taxon>Entomobryomorpha</taxon>
        <taxon>Entomobryoidea</taxon>
        <taxon>Orchesellidae</taxon>
        <taxon>Orchesellinae</taxon>
        <taxon>Orchesella</taxon>
    </lineage>
</organism>
<evidence type="ECO:0000256" key="4">
    <source>
        <dbReference type="PROSITE-ProRule" id="PRU00134"/>
    </source>
</evidence>
<evidence type="ECO:0000313" key="8">
    <source>
        <dbReference type="Proteomes" id="UP001642540"/>
    </source>
</evidence>
<dbReference type="SUPFAM" id="SSF144232">
    <property type="entry name" value="HIT/MYND zinc finger-like"/>
    <property type="match status" value="1"/>
</dbReference>
<comment type="caution">
    <text evidence="7">The sequence shown here is derived from an EMBL/GenBank/DDBJ whole genome shotgun (WGS) entry which is preliminary data.</text>
</comment>
<feature type="compositionally biased region" description="Polar residues" evidence="5">
    <location>
        <begin position="487"/>
        <end position="519"/>
    </location>
</feature>